<sequence length="113" mass="13152">MDKTDELTNYEYEYEWLLEHAYNQILADTRNKQKVSLEDGKLERQFSMDEDEYNHIVELVENDEFIDFEIPKNAPMGKKLSEATLDIEKESVNSDDLVPVDMNEVFGGGIDGR</sequence>
<name>A0ABY4CNF3_9BACL</name>
<dbReference type="RefSeq" id="WP_347437471.1">
    <property type="nucleotide sequence ID" value="NZ_CP089291.1"/>
</dbReference>
<evidence type="ECO:0000313" key="2">
    <source>
        <dbReference type="Proteomes" id="UP000830167"/>
    </source>
</evidence>
<reference evidence="1" key="1">
    <citation type="submission" date="2021-12" db="EMBL/GenBank/DDBJ databases">
        <title>Alicyclobacillaceae gen. nov., sp. nov., isolated from chalcocite enrichment system.</title>
        <authorList>
            <person name="Jiang Z."/>
        </authorList>
    </citation>
    <scope>NUCLEOTIDE SEQUENCE</scope>
    <source>
        <strain evidence="1">MYW30-H2</strain>
    </source>
</reference>
<proteinExistence type="predicted"/>
<accession>A0ABY4CNF3</accession>
<gene>
    <name evidence="1" type="ORF">LSG31_00365</name>
</gene>
<evidence type="ECO:0000313" key="1">
    <source>
        <dbReference type="EMBL" id="UOF90771.1"/>
    </source>
</evidence>
<dbReference type="Proteomes" id="UP000830167">
    <property type="component" value="Chromosome"/>
</dbReference>
<organism evidence="1 2">
    <name type="scientific">Fodinisporobacter ferrooxydans</name>
    <dbReference type="NCBI Taxonomy" id="2901836"/>
    <lineage>
        <taxon>Bacteria</taxon>
        <taxon>Bacillati</taxon>
        <taxon>Bacillota</taxon>
        <taxon>Bacilli</taxon>
        <taxon>Bacillales</taxon>
        <taxon>Alicyclobacillaceae</taxon>
        <taxon>Fodinisporobacter</taxon>
    </lineage>
</organism>
<dbReference type="EMBL" id="CP089291">
    <property type="protein sequence ID" value="UOF90771.1"/>
    <property type="molecule type" value="Genomic_DNA"/>
</dbReference>
<protein>
    <submittedName>
        <fullName evidence="1">Uncharacterized protein</fullName>
    </submittedName>
</protein>
<keyword evidence="2" id="KW-1185">Reference proteome</keyword>